<dbReference type="GeneID" id="54284375"/>
<feature type="chain" id="PRO_5025466503" description="Apple domain-containing protein" evidence="2">
    <location>
        <begin position="16"/>
        <end position="187"/>
    </location>
</feature>
<feature type="signal peptide" evidence="2">
    <location>
        <begin position="1"/>
        <end position="15"/>
    </location>
</feature>
<evidence type="ECO:0000313" key="4">
    <source>
        <dbReference type="Proteomes" id="UP000799778"/>
    </source>
</evidence>
<evidence type="ECO:0000256" key="1">
    <source>
        <dbReference type="SAM" id="MobiDB-lite"/>
    </source>
</evidence>
<dbReference type="AlphaFoldDB" id="A0A6A5Y0Z1"/>
<proteinExistence type="predicted"/>
<gene>
    <name evidence="3" type="ORF">BU24DRAFT_418422</name>
</gene>
<evidence type="ECO:0000256" key="2">
    <source>
        <dbReference type="SAM" id="SignalP"/>
    </source>
</evidence>
<keyword evidence="4" id="KW-1185">Reference proteome</keyword>
<dbReference type="Proteomes" id="UP000799778">
    <property type="component" value="Unassembled WGS sequence"/>
</dbReference>
<sequence length="187" mass="20394">MRVFTLFHLAIFVSSVVISRYGTRPSINEADNSIRGITKAANAIAGKACNSKHIGGPQPCTRIHIGDHSRQHPAGQKSSPVRSTSSGVRVMRSNGTQQDDALFRLALHALDTEDSKSRTLKGSTANTKGHDMVLDEAKVSRTTQSCLDTCILLSQTQCLTIRILQRKQCENSTIKNGCEKECTIDVQ</sequence>
<keyword evidence="2" id="KW-0732">Signal</keyword>
<feature type="region of interest" description="Disordered" evidence="1">
    <location>
        <begin position="65"/>
        <end position="88"/>
    </location>
</feature>
<evidence type="ECO:0000313" key="3">
    <source>
        <dbReference type="EMBL" id="KAF2018863.1"/>
    </source>
</evidence>
<accession>A0A6A5Y0Z1</accession>
<name>A0A6A5Y0Z1_9PLEO</name>
<feature type="compositionally biased region" description="Polar residues" evidence="1">
    <location>
        <begin position="76"/>
        <end position="88"/>
    </location>
</feature>
<dbReference type="RefSeq" id="XP_033387202.1">
    <property type="nucleotide sequence ID" value="XM_033526978.1"/>
</dbReference>
<dbReference type="EMBL" id="ML978067">
    <property type="protein sequence ID" value="KAF2018863.1"/>
    <property type="molecule type" value="Genomic_DNA"/>
</dbReference>
<evidence type="ECO:0008006" key="5">
    <source>
        <dbReference type="Google" id="ProtNLM"/>
    </source>
</evidence>
<organism evidence="3 4">
    <name type="scientific">Aaosphaeria arxii CBS 175.79</name>
    <dbReference type="NCBI Taxonomy" id="1450172"/>
    <lineage>
        <taxon>Eukaryota</taxon>
        <taxon>Fungi</taxon>
        <taxon>Dikarya</taxon>
        <taxon>Ascomycota</taxon>
        <taxon>Pezizomycotina</taxon>
        <taxon>Dothideomycetes</taxon>
        <taxon>Pleosporomycetidae</taxon>
        <taxon>Pleosporales</taxon>
        <taxon>Pleosporales incertae sedis</taxon>
        <taxon>Aaosphaeria</taxon>
    </lineage>
</organism>
<reference evidence="3" key="1">
    <citation type="journal article" date="2020" name="Stud. Mycol.">
        <title>101 Dothideomycetes genomes: a test case for predicting lifestyles and emergence of pathogens.</title>
        <authorList>
            <person name="Haridas S."/>
            <person name="Albert R."/>
            <person name="Binder M."/>
            <person name="Bloem J."/>
            <person name="Labutti K."/>
            <person name="Salamov A."/>
            <person name="Andreopoulos B."/>
            <person name="Baker S."/>
            <person name="Barry K."/>
            <person name="Bills G."/>
            <person name="Bluhm B."/>
            <person name="Cannon C."/>
            <person name="Castanera R."/>
            <person name="Culley D."/>
            <person name="Daum C."/>
            <person name="Ezra D."/>
            <person name="Gonzalez J."/>
            <person name="Henrissat B."/>
            <person name="Kuo A."/>
            <person name="Liang C."/>
            <person name="Lipzen A."/>
            <person name="Lutzoni F."/>
            <person name="Magnuson J."/>
            <person name="Mondo S."/>
            <person name="Nolan M."/>
            <person name="Ohm R."/>
            <person name="Pangilinan J."/>
            <person name="Park H.-J."/>
            <person name="Ramirez L."/>
            <person name="Alfaro M."/>
            <person name="Sun H."/>
            <person name="Tritt A."/>
            <person name="Yoshinaga Y."/>
            <person name="Zwiers L.-H."/>
            <person name="Turgeon B."/>
            <person name="Goodwin S."/>
            <person name="Spatafora J."/>
            <person name="Crous P."/>
            <person name="Grigoriev I."/>
        </authorList>
    </citation>
    <scope>NUCLEOTIDE SEQUENCE</scope>
    <source>
        <strain evidence="3">CBS 175.79</strain>
    </source>
</reference>
<protein>
    <recommendedName>
        <fullName evidence="5">Apple domain-containing protein</fullName>
    </recommendedName>
</protein>